<feature type="transmembrane region" description="Helical" evidence="2">
    <location>
        <begin position="106"/>
        <end position="128"/>
    </location>
</feature>
<accession>A0AAD2PXP6</accession>
<feature type="transmembrane region" description="Helical" evidence="2">
    <location>
        <begin position="686"/>
        <end position="707"/>
    </location>
</feature>
<dbReference type="AlphaFoldDB" id="A0AAD2PXP6"/>
<keyword evidence="5" id="KW-1185">Reference proteome</keyword>
<dbReference type="SUPFAM" id="SSF53448">
    <property type="entry name" value="Nucleotide-diphospho-sugar transferases"/>
    <property type="match status" value="1"/>
</dbReference>
<evidence type="ECO:0000259" key="3">
    <source>
        <dbReference type="Pfam" id="PF13632"/>
    </source>
</evidence>
<evidence type="ECO:0000313" key="5">
    <source>
        <dbReference type="Proteomes" id="UP001295423"/>
    </source>
</evidence>
<feature type="compositionally biased region" description="Polar residues" evidence="1">
    <location>
        <begin position="891"/>
        <end position="913"/>
    </location>
</feature>
<dbReference type="PANTHER" id="PTHR35408">
    <property type="entry name" value="CHROMOSOME 15, WHOLE GENOME SHOTGUN SEQUENCE"/>
    <property type="match status" value="1"/>
</dbReference>
<feature type="transmembrane region" description="Helical" evidence="2">
    <location>
        <begin position="594"/>
        <end position="619"/>
    </location>
</feature>
<dbReference type="EMBL" id="CAKOGP040002302">
    <property type="protein sequence ID" value="CAJ1966613.1"/>
    <property type="molecule type" value="Genomic_DNA"/>
</dbReference>
<organism evidence="4 5">
    <name type="scientific">Cylindrotheca closterium</name>
    <dbReference type="NCBI Taxonomy" id="2856"/>
    <lineage>
        <taxon>Eukaryota</taxon>
        <taxon>Sar</taxon>
        <taxon>Stramenopiles</taxon>
        <taxon>Ochrophyta</taxon>
        <taxon>Bacillariophyta</taxon>
        <taxon>Bacillariophyceae</taxon>
        <taxon>Bacillariophycidae</taxon>
        <taxon>Bacillariales</taxon>
        <taxon>Bacillariaceae</taxon>
        <taxon>Cylindrotheca</taxon>
    </lineage>
</organism>
<feature type="transmembrane region" description="Helical" evidence="2">
    <location>
        <begin position="140"/>
        <end position="162"/>
    </location>
</feature>
<sequence length="936" mass="106825">MRRHSPDNENDVEVTYGNDGRRSPKENFYQFNPFGHSEDDDVEEFFDENSYNEYADDDENPNRIFFDPKKTAVLNEGVHEIPGSPWAKPANRPSTRPTEPLQIARYASAIAFTLTFGWCISIFVLAIWNYSSIGRIIVEVILGILSFFGLFWNSYFTVSSIFKCFIPSRAFKTNTKYCSMIPEEKAATASWSNVTIQIPVYKESLQEVVMPTLKSCMRSRDYYMRKSRARCNIVVCDDGIMAFLKNNFAAAEMLWETISKTDGKIFKLSQLLQRVPRPSRRHLKGLKSHSVYEVFHRMLFYYHYDIGFVARSTWDRRGKFKKASNLNSHLRLVWGAEQVAKTNDFSLEQSFLEVSHNSDGSRDTMFGNDISIGHLIIVNDADARMAETVILKTVPEFLNDKFLGFTQHATKTLDDQRGESYYINMLSAYTDALYQGHFLLSSILGCHPPLVGHSIFLRSEAVKQCGRIRTLRKTQRWLHNIGLPFLSVDQVGLNNLQDHGSTEYWSECHVSEDFELMIHLYNLGFNGRYVAYPDCEFQEGITRTFDEEAGRHRKFALGGHELMFNPINSWIGQGIFSPLFNTFLRSDIPSYYKIFLTAYLFSYTSGGAYLLVFSTAAIAKIIDKESEVSYLMAFNSAGVLILSIVVYYVIGYSTFLFSMVRMHMINKNLLFPKYRKRGVCHLIYKMVRYSMLFQILFYTVMGNYFFLGSMDHLMSKSAIVSATNKDTIHISRCTALWDTLRFNSGSLMIAFYLLCLSYVTVLESMDWDYTAIPTGDDLLSNALFAGPPALMALFAVVVPIILNPYILGWPFYPPFGGLCGKKKEVSGRDDWKLSKNKRTKSGKVVDLNTFMTSVQAEQKLEKEIGRVQNKPDVELGSLATYEQGGRFPMSVATSPYSPETTRQLALKSSSQPLIQRAHSGQPKAKPRRPNNVKAMI</sequence>
<evidence type="ECO:0000313" key="4">
    <source>
        <dbReference type="EMBL" id="CAJ1966613.1"/>
    </source>
</evidence>
<keyword evidence="2" id="KW-1133">Transmembrane helix</keyword>
<feature type="region of interest" description="Disordered" evidence="1">
    <location>
        <begin position="889"/>
        <end position="936"/>
    </location>
</feature>
<dbReference type="InterPro" id="IPR029044">
    <property type="entry name" value="Nucleotide-diphossugar_trans"/>
</dbReference>
<dbReference type="Pfam" id="PF13632">
    <property type="entry name" value="Glyco_trans_2_3"/>
    <property type="match status" value="1"/>
</dbReference>
<gene>
    <name evidence="4" type="ORF">CYCCA115_LOCUS22198</name>
</gene>
<keyword evidence="2" id="KW-0812">Transmembrane</keyword>
<feature type="transmembrane region" description="Helical" evidence="2">
    <location>
        <begin position="639"/>
        <end position="665"/>
    </location>
</feature>
<feature type="transmembrane region" description="Helical" evidence="2">
    <location>
        <begin position="742"/>
        <end position="761"/>
    </location>
</feature>
<keyword evidence="2" id="KW-0472">Membrane</keyword>
<feature type="transmembrane region" description="Helical" evidence="2">
    <location>
        <begin position="782"/>
        <end position="802"/>
    </location>
</feature>
<name>A0AAD2PXP6_9STRA</name>
<reference evidence="4" key="1">
    <citation type="submission" date="2023-08" db="EMBL/GenBank/DDBJ databases">
        <authorList>
            <person name="Audoor S."/>
            <person name="Bilcke G."/>
        </authorList>
    </citation>
    <scope>NUCLEOTIDE SEQUENCE</scope>
</reference>
<dbReference type="PANTHER" id="PTHR35408:SF3">
    <property type="entry name" value="GLYCOSYLTRANSFERASE 2-LIKE DOMAIN-CONTAINING PROTEIN"/>
    <property type="match status" value="1"/>
</dbReference>
<proteinExistence type="predicted"/>
<feature type="region of interest" description="Disordered" evidence="1">
    <location>
        <begin position="1"/>
        <end position="24"/>
    </location>
</feature>
<feature type="domain" description="Glycosyltransferase 2-like" evidence="3">
    <location>
        <begin position="376"/>
        <end position="611"/>
    </location>
</feature>
<dbReference type="Proteomes" id="UP001295423">
    <property type="component" value="Unassembled WGS sequence"/>
</dbReference>
<dbReference type="InterPro" id="IPR001173">
    <property type="entry name" value="Glyco_trans_2-like"/>
</dbReference>
<protein>
    <recommendedName>
        <fullName evidence="3">Glycosyltransferase 2-like domain-containing protein</fullName>
    </recommendedName>
</protein>
<evidence type="ECO:0000256" key="2">
    <source>
        <dbReference type="SAM" id="Phobius"/>
    </source>
</evidence>
<evidence type="ECO:0000256" key="1">
    <source>
        <dbReference type="SAM" id="MobiDB-lite"/>
    </source>
</evidence>
<comment type="caution">
    <text evidence="4">The sequence shown here is derived from an EMBL/GenBank/DDBJ whole genome shotgun (WGS) entry which is preliminary data.</text>
</comment>